<dbReference type="EMBL" id="DWUX01000070">
    <property type="protein sequence ID" value="HJD39133.1"/>
    <property type="molecule type" value="Genomic_DNA"/>
</dbReference>
<dbReference type="InterPro" id="IPR053136">
    <property type="entry name" value="UTP_pyrophosphatase-like"/>
</dbReference>
<dbReference type="Proteomes" id="UP000823850">
    <property type="component" value="Unassembled WGS sequence"/>
</dbReference>
<sequence>MRKDIKKQLWIQINGENIRIDKKKIKNMYLRIFPSDGEIHVSAPVNMPLKEIEIFVREKWSWILEARKRLEKARKNTAGEQLSEEEEKLQKEAYRKQLMEILPEVIRKCEQTTGLHAKEWRLRDMKTRWGSCNTVKKRIWLNIQLAACPRECLEYVVTHELVHLLVPGHGRDFWKYMDEFFPDWKRVRKELNGR</sequence>
<dbReference type="PANTHER" id="PTHR30399">
    <property type="entry name" value="UNCHARACTERIZED PROTEIN YGJP"/>
    <property type="match status" value="1"/>
</dbReference>
<proteinExistence type="predicted"/>
<dbReference type="AlphaFoldDB" id="A0A9D2R627"/>
<dbReference type="Gene3D" id="3.30.2010.10">
    <property type="entry name" value="Metalloproteases ('zincins'), catalytic domain"/>
    <property type="match status" value="1"/>
</dbReference>
<reference evidence="2" key="1">
    <citation type="journal article" date="2021" name="PeerJ">
        <title>Extensive microbial diversity within the chicken gut microbiome revealed by metagenomics and culture.</title>
        <authorList>
            <person name="Gilroy R."/>
            <person name="Ravi A."/>
            <person name="Getino M."/>
            <person name="Pursley I."/>
            <person name="Horton D.L."/>
            <person name="Alikhan N.F."/>
            <person name="Baker D."/>
            <person name="Gharbi K."/>
            <person name="Hall N."/>
            <person name="Watson M."/>
            <person name="Adriaenssens E.M."/>
            <person name="Foster-Nyarko E."/>
            <person name="Jarju S."/>
            <person name="Secka A."/>
            <person name="Antonio M."/>
            <person name="Oren A."/>
            <person name="Chaudhuri R.R."/>
            <person name="La Ragione R."/>
            <person name="Hildebrand F."/>
            <person name="Pallen M.J."/>
        </authorList>
    </citation>
    <scope>NUCLEOTIDE SEQUENCE</scope>
    <source>
        <strain evidence="2">ChiW19-6364</strain>
    </source>
</reference>
<name>A0A9D2R627_9FIRM</name>
<dbReference type="PANTHER" id="PTHR30399:SF1">
    <property type="entry name" value="UTP PYROPHOSPHATASE"/>
    <property type="match status" value="1"/>
</dbReference>
<gene>
    <name evidence="2" type="ORF">H9913_03830</name>
</gene>
<accession>A0A9D2R627</accession>
<dbReference type="CDD" id="cd07344">
    <property type="entry name" value="M48_yhfN_like"/>
    <property type="match status" value="1"/>
</dbReference>
<reference evidence="2" key="2">
    <citation type="submission" date="2021-04" db="EMBL/GenBank/DDBJ databases">
        <authorList>
            <person name="Gilroy R."/>
        </authorList>
    </citation>
    <scope>NUCLEOTIDE SEQUENCE</scope>
    <source>
        <strain evidence="2">ChiW19-6364</strain>
    </source>
</reference>
<evidence type="ECO:0000259" key="1">
    <source>
        <dbReference type="Pfam" id="PF01863"/>
    </source>
</evidence>
<feature type="domain" description="YgjP-like metallopeptidase" evidence="1">
    <location>
        <begin position="81"/>
        <end position="192"/>
    </location>
</feature>
<protein>
    <submittedName>
        <fullName evidence="2">M48 family metallopeptidase</fullName>
    </submittedName>
</protein>
<evidence type="ECO:0000313" key="3">
    <source>
        <dbReference type="Proteomes" id="UP000823850"/>
    </source>
</evidence>
<dbReference type="InterPro" id="IPR002725">
    <property type="entry name" value="YgjP-like_metallopeptidase"/>
</dbReference>
<comment type="caution">
    <text evidence="2">The sequence shown here is derived from an EMBL/GenBank/DDBJ whole genome shotgun (WGS) entry which is preliminary data.</text>
</comment>
<organism evidence="2 3">
    <name type="scientific">Candidatus Blautia stercoripullorum</name>
    <dbReference type="NCBI Taxonomy" id="2838502"/>
    <lineage>
        <taxon>Bacteria</taxon>
        <taxon>Bacillati</taxon>
        <taxon>Bacillota</taxon>
        <taxon>Clostridia</taxon>
        <taxon>Lachnospirales</taxon>
        <taxon>Lachnospiraceae</taxon>
        <taxon>Blautia</taxon>
    </lineage>
</organism>
<evidence type="ECO:0000313" key="2">
    <source>
        <dbReference type="EMBL" id="HJD39133.1"/>
    </source>
</evidence>
<dbReference type="Pfam" id="PF01863">
    <property type="entry name" value="YgjP-like"/>
    <property type="match status" value="1"/>
</dbReference>